<gene>
    <name evidence="2" type="ORF">BHU72_12535</name>
</gene>
<evidence type="ECO:0000256" key="1">
    <source>
        <dbReference type="SAM" id="Phobius"/>
    </source>
</evidence>
<evidence type="ECO:0000313" key="2">
    <source>
        <dbReference type="EMBL" id="OEH84224.1"/>
    </source>
</evidence>
<accession>A0A1E5L295</accession>
<dbReference type="InterPro" id="IPR013784">
    <property type="entry name" value="Carb-bd-like_fold"/>
</dbReference>
<dbReference type="OrthoDB" id="2080124at2"/>
<keyword evidence="1" id="KW-0472">Membrane</keyword>
<evidence type="ECO:0008006" key="4">
    <source>
        <dbReference type="Google" id="ProtNLM"/>
    </source>
</evidence>
<proteinExistence type="predicted"/>
<dbReference type="Pfam" id="PF07963">
    <property type="entry name" value="N_methyl"/>
    <property type="match status" value="1"/>
</dbReference>
<dbReference type="NCBIfam" id="TIGR02532">
    <property type="entry name" value="IV_pilin_GFxxxE"/>
    <property type="match status" value="1"/>
</dbReference>
<dbReference type="EMBL" id="MJAT01000040">
    <property type="protein sequence ID" value="OEH84224.1"/>
    <property type="molecule type" value="Genomic_DNA"/>
</dbReference>
<keyword evidence="1" id="KW-0812">Transmembrane</keyword>
<dbReference type="AlphaFoldDB" id="A0A1E5L295"/>
<keyword evidence="3" id="KW-1185">Reference proteome</keyword>
<dbReference type="GO" id="GO:0030246">
    <property type="term" value="F:carbohydrate binding"/>
    <property type="evidence" value="ECO:0007669"/>
    <property type="project" value="InterPro"/>
</dbReference>
<feature type="transmembrane region" description="Helical" evidence="1">
    <location>
        <begin position="7"/>
        <end position="29"/>
    </location>
</feature>
<dbReference type="Gene3D" id="2.60.40.1120">
    <property type="entry name" value="Carboxypeptidase-like, regulatory domain"/>
    <property type="match status" value="1"/>
</dbReference>
<sequence>MDKKGFTLIEILVAIIILSFVASAGYSLINTSHKIVSKHTDLTDMRNDLRIALIQITKDIQEAESVNGPPYVFYQNGGIQISYQYNSSTKKLLRFENAIQQTLIESVESFSITSLIGTEQFQVDVRVNGEDHNLIITRRIKGNLTNFGSIAGVVRNSINNLPIANATIVARAQGSSLEYWALTDANGQYLISVPEEAYDVTASATGYINGTQTVNVGLEENVSNINFNLNPIATAPQILSFIFEKAQNPMTIPASYADSAVIGTIDQVTRTITIQMPAGTNVTSLVPTITVTSGASLSPLSGAVRNFSTPQTYTVTNSAGSVDYVVIVTVASQSYADYLYSENIFVHGTTINFSSGSVKLNTDPNTNGTLVINNQNNSNLVFNQGGTEISLKNIHIDKYGNQVNFTNSTKLGAIGITELINIGGTVILGNGSAEINGKAVYIDGSTTFSNSGKINGDLIFLNGPVSMNNGGAQISGKHVYINGNTTITNGNHLDEIYGSELVYIKGNVSISNAAGNIRGGDIYIDGNVHFSGNGPRITTTNNIYVNGSITFTHSSDLMSAQNIYVTGTVTKVQSGNTSGQLHNVTSISFPAFPVIPPQPTFSMPTLKADSWYSPKGYASTGQLNSNLKIFANSYTSTSWRPDCTNVIIVSKGNITITGLGSSRLTGVFIAPNGRVTFEGGSFEGLVIARDGFFITSGNTPVTFRNISHYINNPDDYPIE</sequence>
<dbReference type="InterPro" id="IPR012902">
    <property type="entry name" value="N_methyl_site"/>
</dbReference>
<name>A0A1E5L295_9FIRM</name>
<evidence type="ECO:0000313" key="3">
    <source>
        <dbReference type="Proteomes" id="UP000095255"/>
    </source>
</evidence>
<keyword evidence="1" id="KW-1133">Transmembrane helix</keyword>
<dbReference type="Gene3D" id="2.60.40.2340">
    <property type="match status" value="1"/>
</dbReference>
<dbReference type="STRING" id="1390249.BHU72_12535"/>
<dbReference type="PROSITE" id="PS00409">
    <property type="entry name" value="PROKAR_NTER_METHYL"/>
    <property type="match status" value="1"/>
</dbReference>
<dbReference type="Pfam" id="PF13620">
    <property type="entry name" value="CarboxypepD_reg"/>
    <property type="match status" value="1"/>
</dbReference>
<dbReference type="RefSeq" id="WP_069703461.1">
    <property type="nucleotide sequence ID" value="NZ_MJAT01000040.1"/>
</dbReference>
<reference evidence="2 3" key="1">
    <citation type="submission" date="2016-09" db="EMBL/GenBank/DDBJ databases">
        <title>Desulfuribacillus arsenicus sp. nov., an obligately anaerobic, dissimilatory arsenic- and antimonate-reducing bacterium isolated from anoxic sediments.</title>
        <authorList>
            <person name="Abin C.A."/>
            <person name="Hollibaugh J.T."/>
        </authorList>
    </citation>
    <scope>NUCLEOTIDE SEQUENCE [LARGE SCALE GENOMIC DNA]</scope>
    <source>
        <strain evidence="2 3">MLFW-2</strain>
    </source>
</reference>
<organism evidence="2 3">
    <name type="scientific">Desulfuribacillus stibiiarsenatis</name>
    <dbReference type="NCBI Taxonomy" id="1390249"/>
    <lineage>
        <taxon>Bacteria</taxon>
        <taxon>Bacillati</taxon>
        <taxon>Bacillota</taxon>
        <taxon>Desulfuribacillia</taxon>
        <taxon>Desulfuribacillales</taxon>
        <taxon>Desulfuribacillaceae</taxon>
        <taxon>Desulfuribacillus</taxon>
    </lineage>
</organism>
<dbReference type="Proteomes" id="UP000095255">
    <property type="component" value="Unassembled WGS sequence"/>
</dbReference>
<comment type="caution">
    <text evidence="2">The sequence shown here is derived from an EMBL/GenBank/DDBJ whole genome shotgun (WGS) entry which is preliminary data.</text>
</comment>
<dbReference type="SUPFAM" id="SSF49452">
    <property type="entry name" value="Starch-binding domain-like"/>
    <property type="match status" value="1"/>
</dbReference>
<protein>
    <recommendedName>
        <fullName evidence="4">Prepilin-type N-terminal cleavage/methylation domain-containing protein</fullName>
    </recommendedName>
</protein>